<dbReference type="PANTHER" id="PTHR42700">
    <property type="entry name" value="SULFATE ADENYLYLTRANSFERASE"/>
    <property type="match status" value="1"/>
</dbReference>
<evidence type="ECO:0000313" key="4">
    <source>
        <dbReference type="EMBL" id="ROT41288.1"/>
    </source>
</evidence>
<gene>
    <name evidence="4" type="ORF">SODALDRAFT_338690</name>
</gene>
<proteinExistence type="predicted"/>
<dbReference type="InterPro" id="IPR015947">
    <property type="entry name" value="PUA-like_sf"/>
</dbReference>
<feature type="domain" description="APS kinase" evidence="2">
    <location>
        <begin position="261"/>
        <end position="318"/>
    </location>
</feature>
<keyword evidence="5" id="KW-1185">Reference proteome</keyword>
<dbReference type="Proteomes" id="UP000272025">
    <property type="component" value="Unassembled WGS sequence"/>
</dbReference>
<dbReference type="Gene3D" id="3.10.400.10">
    <property type="entry name" value="Sulfate adenylyltransferase"/>
    <property type="match status" value="2"/>
</dbReference>
<name>A0A3N2Q3P3_SODAK</name>
<dbReference type="InterPro" id="IPR027417">
    <property type="entry name" value="P-loop_NTPase"/>
</dbReference>
<dbReference type="SUPFAM" id="SSF88697">
    <property type="entry name" value="PUA domain-like"/>
    <property type="match status" value="1"/>
</dbReference>
<dbReference type="SUPFAM" id="SSF52374">
    <property type="entry name" value="Nucleotidylyl transferase"/>
    <property type="match status" value="1"/>
</dbReference>
<dbReference type="InterPro" id="IPR050512">
    <property type="entry name" value="Sulf_AdTrans/APS_kinase"/>
</dbReference>
<dbReference type="STRING" id="1314773.A0A3N2Q3P3"/>
<dbReference type="GO" id="GO:0005737">
    <property type="term" value="C:cytoplasm"/>
    <property type="evidence" value="ECO:0007669"/>
    <property type="project" value="TreeGrafter"/>
</dbReference>
<dbReference type="GO" id="GO:0004781">
    <property type="term" value="F:sulfate adenylyltransferase (ATP) activity"/>
    <property type="evidence" value="ECO:0007669"/>
    <property type="project" value="TreeGrafter"/>
</dbReference>
<dbReference type="GO" id="GO:0019379">
    <property type="term" value="P:sulfate assimilation, phosphoadenylyl sulfate reduction by phosphoadenylyl-sulfate reductase (thioredoxin)"/>
    <property type="evidence" value="ECO:0007669"/>
    <property type="project" value="TreeGrafter"/>
</dbReference>
<feature type="domain" description="ATP-sulfurylase PUA-like" evidence="3">
    <location>
        <begin position="14"/>
        <end position="67"/>
    </location>
</feature>
<reference evidence="4 5" key="1">
    <citation type="journal article" date="2018" name="Mol. Ecol.">
        <title>The obligate alkalophilic soda-lake fungus Sodiomyces alkalinus has shifted to a protein diet.</title>
        <authorList>
            <person name="Grum-Grzhimaylo A.A."/>
            <person name="Falkoski D.L."/>
            <person name="van den Heuvel J."/>
            <person name="Valero-Jimenez C.A."/>
            <person name="Min B."/>
            <person name="Choi I.G."/>
            <person name="Lipzen A."/>
            <person name="Daum C.G."/>
            <person name="Aanen D.K."/>
            <person name="Tsang A."/>
            <person name="Henrissat B."/>
            <person name="Bilanenko E.N."/>
            <person name="de Vries R.P."/>
            <person name="van Kan J.A.L."/>
            <person name="Grigoriev I.V."/>
            <person name="Debets A.J.M."/>
        </authorList>
    </citation>
    <scope>NUCLEOTIDE SEQUENCE [LARGE SCALE GENOMIC DNA]</scope>
    <source>
        <strain evidence="4 5">F11</strain>
    </source>
</reference>
<accession>A0A3N2Q3P3</accession>
<evidence type="ECO:0000259" key="3">
    <source>
        <dbReference type="Pfam" id="PF14306"/>
    </source>
</evidence>
<evidence type="ECO:0000313" key="5">
    <source>
        <dbReference type="Proteomes" id="UP000272025"/>
    </source>
</evidence>
<protein>
    <submittedName>
        <fullName evidence="4">PUA-like protein</fullName>
    </submittedName>
</protein>
<dbReference type="RefSeq" id="XP_028469094.1">
    <property type="nucleotide sequence ID" value="XM_028612796.1"/>
</dbReference>
<dbReference type="GeneID" id="39581274"/>
<dbReference type="AlphaFoldDB" id="A0A3N2Q3P3"/>
<organism evidence="4 5">
    <name type="scientific">Sodiomyces alkalinus (strain CBS 110278 / VKM F-3762 / F11)</name>
    <name type="common">Alkaliphilic filamentous fungus</name>
    <dbReference type="NCBI Taxonomy" id="1314773"/>
    <lineage>
        <taxon>Eukaryota</taxon>
        <taxon>Fungi</taxon>
        <taxon>Dikarya</taxon>
        <taxon>Ascomycota</taxon>
        <taxon>Pezizomycotina</taxon>
        <taxon>Sordariomycetes</taxon>
        <taxon>Hypocreomycetidae</taxon>
        <taxon>Glomerellales</taxon>
        <taxon>Plectosphaerellaceae</taxon>
        <taxon>Sodiomyces</taxon>
    </lineage>
</organism>
<keyword evidence="1" id="KW-0808">Transferase</keyword>
<dbReference type="PANTHER" id="PTHR42700:SF1">
    <property type="entry name" value="SULFATE ADENYLYLTRANSFERASE"/>
    <property type="match status" value="1"/>
</dbReference>
<dbReference type="OrthoDB" id="468at2759"/>
<dbReference type="Pfam" id="PF01583">
    <property type="entry name" value="APS_kinase"/>
    <property type="match status" value="1"/>
</dbReference>
<dbReference type="InterPro" id="IPR059117">
    <property type="entry name" value="APS_kinase_dom"/>
</dbReference>
<dbReference type="EMBL" id="ML119052">
    <property type="protein sequence ID" value="ROT41288.1"/>
    <property type="molecule type" value="Genomic_DNA"/>
</dbReference>
<evidence type="ECO:0000256" key="1">
    <source>
        <dbReference type="ARBA" id="ARBA00022679"/>
    </source>
</evidence>
<dbReference type="Pfam" id="PF14306">
    <property type="entry name" value="PUA_2"/>
    <property type="match status" value="1"/>
</dbReference>
<dbReference type="GO" id="GO:0010134">
    <property type="term" value="P:sulfate assimilation via adenylyl sulfate reduction"/>
    <property type="evidence" value="ECO:0007669"/>
    <property type="project" value="TreeGrafter"/>
</dbReference>
<dbReference type="InterPro" id="IPR025980">
    <property type="entry name" value="ATP-Sase_PUA-like_dom"/>
</dbReference>
<sequence>MLRQLRGSGGRANTPHGGVIKDLFVRDTPRHAKLLAESDTLPALTLTERYLYDLKLILNSGFSPLEGGIVIENRLADSAFFRIKPGAYITLYDLYNNRALVILTVEDIYRPDKYEIYEVFSSPDNKTYPGIKYLFYIAKEFYISSKTYNPIYYTYHELTPGDINYFTRVRYTTIRKNHGVIHFINKHGIKILANMIPKGTRIANISGTKLRYRLRTVKVLHEQNPLPSTKGFTSGGRSVLILLSEIVRREDLSELIRAGATLIEKSGPFFLIYVVIPLEYPKKTDRRSINKKARAGKIKGFTGVDNPYKNLVKPDLIILLLKS</sequence>
<evidence type="ECO:0000259" key="2">
    <source>
        <dbReference type="Pfam" id="PF01583"/>
    </source>
</evidence>
<dbReference type="Gene3D" id="3.40.50.300">
    <property type="entry name" value="P-loop containing nucleotide triphosphate hydrolases"/>
    <property type="match status" value="1"/>
</dbReference>